<keyword evidence="2" id="KW-1185">Reference proteome</keyword>
<dbReference type="Proteomes" id="UP001266305">
    <property type="component" value="Unassembled WGS sequence"/>
</dbReference>
<accession>A0ABQ9W9V4</accession>
<comment type="caution">
    <text evidence="1">The sequence shown here is derived from an EMBL/GenBank/DDBJ whole genome shotgun (WGS) entry which is preliminary data.</text>
</comment>
<evidence type="ECO:0000313" key="2">
    <source>
        <dbReference type="Proteomes" id="UP001266305"/>
    </source>
</evidence>
<protein>
    <submittedName>
        <fullName evidence="1">3-oxo-5-alpha-steroid 4-dehydrogenase 1</fullName>
    </submittedName>
</protein>
<sequence length="120" mass="13228">MATTVAEERLLAALVYLQCAAGCLLLGLNQHRNSPYGRQAAPTCRPRVPARVAWAVQELPSLALPLYQCASESAPRLRDAPNCILLAMFLVHYEMLVCKLLQCTHRIPDATPQYPLSAQI</sequence>
<evidence type="ECO:0000313" key="1">
    <source>
        <dbReference type="EMBL" id="KAK2117578.1"/>
    </source>
</evidence>
<dbReference type="EMBL" id="JASSZA010000002">
    <property type="protein sequence ID" value="KAK2117578.1"/>
    <property type="molecule type" value="Genomic_DNA"/>
</dbReference>
<organism evidence="1 2">
    <name type="scientific">Saguinus oedipus</name>
    <name type="common">Cotton-top tamarin</name>
    <name type="synonym">Oedipomidas oedipus</name>
    <dbReference type="NCBI Taxonomy" id="9490"/>
    <lineage>
        <taxon>Eukaryota</taxon>
        <taxon>Metazoa</taxon>
        <taxon>Chordata</taxon>
        <taxon>Craniata</taxon>
        <taxon>Vertebrata</taxon>
        <taxon>Euteleostomi</taxon>
        <taxon>Mammalia</taxon>
        <taxon>Eutheria</taxon>
        <taxon>Euarchontoglires</taxon>
        <taxon>Primates</taxon>
        <taxon>Haplorrhini</taxon>
        <taxon>Platyrrhini</taxon>
        <taxon>Cebidae</taxon>
        <taxon>Callitrichinae</taxon>
        <taxon>Saguinus</taxon>
    </lineage>
</organism>
<name>A0ABQ9W9V4_SAGOE</name>
<gene>
    <name evidence="1" type="primary">SRD5A1</name>
    <name evidence="1" type="ORF">P7K49_004464</name>
</gene>
<proteinExistence type="predicted"/>
<reference evidence="1 2" key="1">
    <citation type="submission" date="2023-05" db="EMBL/GenBank/DDBJ databases">
        <title>B98-5 Cell Line De Novo Hybrid Assembly: An Optical Mapping Approach.</title>
        <authorList>
            <person name="Kananen K."/>
            <person name="Auerbach J.A."/>
            <person name="Kautto E."/>
            <person name="Blachly J.S."/>
        </authorList>
    </citation>
    <scope>NUCLEOTIDE SEQUENCE [LARGE SCALE GENOMIC DNA]</scope>
    <source>
        <strain evidence="1">B95-8</strain>
        <tissue evidence="1">Cell line</tissue>
    </source>
</reference>